<evidence type="ECO:0000256" key="7">
    <source>
        <dbReference type="ARBA" id="ARBA00023224"/>
    </source>
</evidence>
<dbReference type="AlphaFoldDB" id="A0A9D4FZ91"/>
<dbReference type="PANTHER" id="PTHR24243:SF230">
    <property type="entry name" value="G-PROTEIN COUPLED RECEPTORS FAMILY 1 PROFILE DOMAIN-CONTAINING PROTEIN"/>
    <property type="match status" value="1"/>
</dbReference>
<keyword evidence="11" id="KW-1185">Reference proteome</keyword>
<feature type="transmembrane region" description="Helical" evidence="8">
    <location>
        <begin position="33"/>
        <end position="55"/>
    </location>
</feature>
<reference evidence="10" key="2">
    <citation type="submission" date="2020-11" db="EMBL/GenBank/DDBJ databases">
        <authorList>
            <person name="McCartney M.A."/>
            <person name="Auch B."/>
            <person name="Kono T."/>
            <person name="Mallez S."/>
            <person name="Becker A."/>
            <person name="Gohl D.M."/>
            <person name="Silverstein K.A.T."/>
            <person name="Koren S."/>
            <person name="Bechman K.B."/>
            <person name="Herman A."/>
            <person name="Abrahante J.E."/>
            <person name="Garbe J."/>
        </authorList>
    </citation>
    <scope>NUCLEOTIDE SEQUENCE</scope>
    <source>
        <strain evidence="10">Duluth1</strain>
        <tissue evidence="10">Whole animal</tissue>
    </source>
</reference>
<keyword evidence="7" id="KW-0807">Transducer</keyword>
<name>A0A9D4FZ91_DREPO</name>
<dbReference type="Proteomes" id="UP000828390">
    <property type="component" value="Unassembled WGS sequence"/>
</dbReference>
<dbReference type="Gene3D" id="1.20.1070.10">
    <property type="entry name" value="Rhodopsin 7-helix transmembrane proteins"/>
    <property type="match status" value="1"/>
</dbReference>
<evidence type="ECO:0000256" key="2">
    <source>
        <dbReference type="ARBA" id="ARBA00022692"/>
    </source>
</evidence>
<evidence type="ECO:0000313" key="10">
    <source>
        <dbReference type="EMBL" id="KAH3807849.1"/>
    </source>
</evidence>
<accession>A0A9D4FZ91</accession>
<keyword evidence="5 8" id="KW-0472">Membrane</keyword>
<organism evidence="10 11">
    <name type="scientific">Dreissena polymorpha</name>
    <name type="common">Zebra mussel</name>
    <name type="synonym">Mytilus polymorpha</name>
    <dbReference type="NCBI Taxonomy" id="45954"/>
    <lineage>
        <taxon>Eukaryota</taxon>
        <taxon>Metazoa</taxon>
        <taxon>Spiralia</taxon>
        <taxon>Lophotrochozoa</taxon>
        <taxon>Mollusca</taxon>
        <taxon>Bivalvia</taxon>
        <taxon>Autobranchia</taxon>
        <taxon>Heteroconchia</taxon>
        <taxon>Euheterodonta</taxon>
        <taxon>Imparidentia</taxon>
        <taxon>Neoheterodontei</taxon>
        <taxon>Myida</taxon>
        <taxon>Dreissenoidea</taxon>
        <taxon>Dreissenidae</taxon>
        <taxon>Dreissena</taxon>
    </lineage>
</organism>
<evidence type="ECO:0000256" key="6">
    <source>
        <dbReference type="ARBA" id="ARBA00023170"/>
    </source>
</evidence>
<feature type="transmembrane region" description="Helical" evidence="8">
    <location>
        <begin position="76"/>
        <end position="95"/>
    </location>
</feature>
<gene>
    <name evidence="10" type="ORF">DPMN_136196</name>
</gene>
<dbReference type="EMBL" id="JAIWYP010000006">
    <property type="protein sequence ID" value="KAH3807849.1"/>
    <property type="molecule type" value="Genomic_DNA"/>
</dbReference>
<dbReference type="Pfam" id="PF00001">
    <property type="entry name" value="7tm_1"/>
    <property type="match status" value="1"/>
</dbReference>
<evidence type="ECO:0000256" key="5">
    <source>
        <dbReference type="ARBA" id="ARBA00023136"/>
    </source>
</evidence>
<protein>
    <recommendedName>
        <fullName evidence="9">G-protein coupled receptors family 1 profile domain-containing protein</fullName>
    </recommendedName>
</protein>
<keyword evidence="3 8" id="KW-1133">Transmembrane helix</keyword>
<dbReference type="PROSITE" id="PS50262">
    <property type="entry name" value="G_PROTEIN_RECEP_F1_2"/>
    <property type="match status" value="1"/>
</dbReference>
<dbReference type="SUPFAM" id="SSF81321">
    <property type="entry name" value="Family A G protein-coupled receptor-like"/>
    <property type="match status" value="1"/>
</dbReference>
<comment type="subcellular location">
    <subcellularLocation>
        <location evidence="1">Membrane</location>
        <topology evidence="1">Multi-pass membrane protein</topology>
    </subcellularLocation>
</comment>
<feature type="transmembrane region" description="Helical" evidence="8">
    <location>
        <begin position="146"/>
        <end position="164"/>
    </location>
</feature>
<feature type="domain" description="G-protein coupled receptors family 1 profile" evidence="9">
    <location>
        <begin position="46"/>
        <end position="298"/>
    </location>
</feature>
<dbReference type="InterPro" id="IPR000276">
    <property type="entry name" value="GPCR_Rhodpsn"/>
</dbReference>
<dbReference type="GO" id="GO:0005886">
    <property type="term" value="C:plasma membrane"/>
    <property type="evidence" value="ECO:0007669"/>
    <property type="project" value="TreeGrafter"/>
</dbReference>
<comment type="caution">
    <text evidence="10">The sequence shown here is derived from an EMBL/GenBank/DDBJ whole genome shotgun (WGS) entry which is preliminary data.</text>
</comment>
<feature type="transmembrane region" description="Helical" evidence="8">
    <location>
        <begin position="107"/>
        <end position="125"/>
    </location>
</feature>
<sequence>MNERLVNFTFNASDVRNGTELTKIEHLIRALDYFVLPAIVIIGTLGNIMSFLTFVSKPLGLCSSSVLLALRSVSDLGFLGTVFVIWLSAVFELHLNDVKAVCQLLVFASYVCGCFSVWLVVLVTVENFLRIFKPFTVSKICTRKKAKLISGIMAIIITGIYSFPFWTIGPQCRPENSYRSFVKIMVYVDAVLTMVLPVCIIFPAMVAIILSSFGICVRRKKLSTSSLTGNRPLKKVTSMLSVVTLSCLILNLPSHIVRIYLLITTRNENRYVQTNVSLSQSISLLLYYTSFSINVVIYYAFGSRFRNAFKNLFYHRCCTKTGENRKNYIASPEDRKMSKVMFHCKTPLNQQTSCSSACYYPGSGLRYASGSDV</sequence>
<proteinExistence type="predicted"/>
<evidence type="ECO:0000259" key="9">
    <source>
        <dbReference type="PROSITE" id="PS50262"/>
    </source>
</evidence>
<evidence type="ECO:0000313" key="11">
    <source>
        <dbReference type="Proteomes" id="UP000828390"/>
    </source>
</evidence>
<dbReference type="InterPro" id="IPR017452">
    <property type="entry name" value="GPCR_Rhodpsn_7TM"/>
</dbReference>
<evidence type="ECO:0000256" key="8">
    <source>
        <dbReference type="SAM" id="Phobius"/>
    </source>
</evidence>
<keyword evidence="2 8" id="KW-0812">Transmembrane</keyword>
<keyword evidence="6" id="KW-0675">Receptor</keyword>
<dbReference type="GO" id="GO:0004930">
    <property type="term" value="F:G protein-coupled receptor activity"/>
    <property type="evidence" value="ECO:0007669"/>
    <property type="project" value="UniProtKB-KW"/>
</dbReference>
<dbReference type="PANTHER" id="PTHR24243">
    <property type="entry name" value="G-PROTEIN COUPLED RECEPTOR"/>
    <property type="match status" value="1"/>
</dbReference>
<evidence type="ECO:0000256" key="4">
    <source>
        <dbReference type="ARBA" id="ARBA00023040"/>
    </source>
</evidence>
<evidence type="ECO:0000256" key="3">
    <source>
        <dbReference type="ARBA" id="ARBA00022989"/>
    </source>
</evidence>
<feature type="transmembrane region" description="Helical" evidence="8">
    <location>
        <begin position="281"/>
        <end position="301"/>
    </location>
</feature>
<keyword evidence="4" id="KW-0297">G-protein coupled receptor</keyword>
<evidence type="ECO:0000256" key="1">
    <source>
        <dbReference type="ARBA" id="ARBA00004141"/>
    </source>
</evidence>
<feature type="transmembrane region" description="Helical" evidence="8">
    <location>
        <begin position="238"/>
        <end position="261"/>
    </location>
</feature>
<dbReference type="PRINTS" id="PR00237">
    <property type="entry name" value="GPCRRHODOPSN"/>
</dbReference>
<feature type="transmembrane region" description="Helical" evidence="8">
    <location>
        <begin position="184"/>
        <end position="217"/>
    </location>
</feature>
<reference evidence="10" key="1">
    <citation type="journal article" date="2019" name="bioRxiv">
        <title>The Genome of the Zebra Mussel, Dreissena polymorpha: A Resource for Invasive Species Research.</title>
        <authorList>
            <person name="McCartney M.A."/>
            <person name="Auch B."/>
            <person name="Kono T."/>
            <person name="Mallez S."/>
            <person name="Zhang Y."/>
            <person name="Obille A."/>
            <person name="Becker A."/>
            <person name="Abrahante J.E."/>
            <person name="Garbe J."/>
            <person name="Badalamenti J.P."/>
            <person name="Herman A."/>
            <person name="Mangelson H."/>
            <person name="Liachko I."/>
            <person name="Sullivan S."/>
            <person name="Sone E.D."/>
            <person name="Koren S."/>
            <person name="Silverstein K.A.T."/>
            <person name="Beckman K.B."/>
            <person name="Gohl D.M."/>
        </authorList>
    </citation>
    <scope>NUCLEOTIDE SEQUENCE</scope>
    <source>
        <strain evidence="10">Duluth1</strain>
        <tissue evidence="10">Whole animal</tissue>
    </source>
</reference>